<comment type="caution">
    <text evidence="2">The sequence shown here is derived from an EMBL/GenBank/DDBJ whole genome shotgun (WGS) entry which is preliminary data.</text>
</comment>
<sequence>MISLIKRRVVIDTNVFVSGVVFGGIPDNVLKLLKRSDVELLMSDLLAEEILTQLIQFHVSSLTYAMVAHEIRVRAHRLIPRITPHQSRDPKDDMLLALCMAGSADYLITGDKDLLVLRKFEKTHIITPKQFLKIMRS</sequence>
<dbReference type="Pfam" id="PF13470">
    <property type="entry name" value="PIN_3"/>
    <property type="match status" value="1"/>
</dbReference>
<protein>
    <recommendedName>
        <fullName evidence="1">PIN domain-containing protein</fullName>
    </recommendedName>
</protein>
<organism evidence="2 3">
    <name type="scientific">Candidatus Gottesmanbacteria bacterium GW2011_GWA2_47_9</name>
    <dbReference type="NCBI Taxonomy" id="1618445"/>
    <lineage>
        <taxon>Bacteria</taxon>
        <taxon>Candidatus Gottesmaniibacteriota</taxon>
    </lineage>
</organism>
<feature type="domain" description="PIN" evidence="1">
    <location>
        <begin position="7"/>
        <end position="116"/>
    </location>
</feature>
<dbReference type="SMART" id="SM00670">
    <property type="entry name" value="PINc"/>
    <property type="match status" value="1"/>
</dbReference>
<dbReference type="SUPFAM" id="SSF88723">
    <property type="entry name" value="PIN domain-like"/>
    <property type="match status" value="1"/>
</dbReference>
<evidence type="ECO:0000313" key="2">
    <source>
        <dbReference type="EMBL" id="KKU88491.1"/>
    </source>
</evidence>
<reference evidence="2 3" key="1">
    <citation type="journal article" date="2015" name="Nature">
        <title>rRNA introns, odd ribosomes, and small enigmatic genomes across a large radiation of phyla.</title>
        <authorList>
            <person name="Brown C.T."/>
            <person name="Hug L.A."/>
            <person name="Thomas B.C."/>
            <person name="Sharon I."/>
            <person name="Castelle C.J."/>
            <person name="Singh A."/>
            <person name="Wilkins M.J."/>
            <person name="Williams K.H."/>
            <person name="Banfield J.F."/>
        </authorList>
    </citation>
    <scope>NUCLEOTIDE SEQUENCE [LARGE SCALE GENOMIC DNA]</scope>
</reference>
<proteinExistence type="predicted"/>
<dbReference type="NCBIfam" id="TIGR00305">
    <property type="entry name" value="putative toxin-antitoxin system toxin component, PIN family"/>
    <property type="match status" value="1"/>
</dbReference>
<dbReference type="EMBL" id="LCOY01000006">
    <property type="protein sequence ID" value="KKU88491.1"/>
    <property type="molecule type" value="Genomic_DNA"/>
</dbReference>
<evidence type="ECO:0000313" key="3">
    <source>
        <dbReference type="Proteomes" id="UP000034739"/>
    </source>
</evidence>
<gene>
    <name evidence="2" type="ORF">UY16_C0006G0006</name>
</gene>
<accession>A0A0G1U339</accession>
<dbReference type="PANTHER" id="PTHR34610">
    <property type="entry name" value="SSL7007 PROTEIN"/>
    <property type="match status" value="1"/>
</dbReference>
<dbReference type="AlphaFoldDB" id="A0A0G1U339"/>
<dbReference type="InterPro" id="IPR002716">
    <property type="entry name" value="PIN_dom"/>
</dbReference>
<name>A0A0G1U339_9BACT</name>
<dbReference type="Proteomes" id="UP000034739">
    <property type="component" value="Unassembled WGS sequence"/>
</dbReference>
<dbReference type="InterPro" id="IPR002850">
    <property type="entry name" value="PIN_toxin-like"/>
</dbReference>
<dbReference type="PANTHER" id="PTHR34610:SF4">
    <property type="entry name" value="SLL8027 PROTEIN"/>
    <property type="match status" value="1"/>
</dbReference>
<dbReference type="InterPro" id="IPR029060">
    <property type="entry name" value="PIN-like_dom_sf"/>
</dbReference>
<evidence type="ECO:0000259" key="1">
    <source>
        <dbReference type="SMART" id="SM00670"/>
    </source>
</evidence>